<dbReference type="Proteomes" id="UP000694864">
    <property type="component" value="Chromosome 11"/>
</dbReference>
<evidence type="ECO:0000313" key="2">
    <source>
        <dbReference type="Proteomes" id="UP000694864"/>
    </source>
</evidence>
<name>A0ABM1QKS5_CAMSA</name>
<dbReference type="RefSeq" id="XP_019087363.1">
    <property type="nucleotide sequence ID" value="XM_019231818.1"/>
</dbReference>
<accession>A0ABM1QKS5</accession>
<reference evidence="3" key="2">
    <citation type="submission" date="2025-08" db="UniProtKB">
        <authorList>
            <consortium name="RefSeq"/>
        </authorList>
    </citation>
    <scope>IDENTIFICATION</scope>
    <source>
        <tissue evidence="3">Leaf</tissue>
    </source>
</reference>
<sequence length="262" mass="29909">MDGYNGVSYVGNPVLQQWVEVPYPPYPRSLPVGLVTRVDEDGVVLSFKVLTVAALEPSPDKSSTFDYDADLTLPGALIAYDVYGESNLCQVIPLPDHNVNHNSDFKRAYTTSTGFVIDDDDSGWQLEWKLPLPFIRPDDDISYYAPLAMHPFDRNIIYIWSQQNRYLVSCNLQKLNYKILRDDDQSIDDLQNCFVNQSVCEEEMDDIFGPYSHQEYVVPIISFHSLLPRWIESMPCPPQVEIIDTTSLLSNIYLKTKKNIGK</sequence>
<feature type="domain" description="F-box protein At3g26010-like beta-propeller" evidence="1">
    <location>
        <begin position="74"/>
        <end position="236"/>
    </location>
</feature>
<evidence type="ECO:0000313" key="3">
    <source>
        <dbReference type="RefSeq" id="XP_019087363.1"/>
    </source>
</evidence>
<evidence type="ECO:0000259" key="1">
    <source>
        <dbReference type="Pfam" id="PF24750"/>
    </source>
</evidence>
<keyword evidence="2" id="KW-1185">Reference proteome</keyword>
<dbReference type="InterPro" id="IPR056592">
    <property type="entry name" value="Beta-prop_At3g26010-like"/>
</dbReference>
<organism evidence="2 3">
    <name type="scientific">Camelina sativa</name>
    <name type="common">False flax</name>
    <name type="synonym">Myagrum sativum</name>
    <dbReference type="NCBI Taxonomy" id="90675"/>
    <lineage>
        <taxon>Eukaryota</taxon>
        <taxon>Viridiplantae</taxon>
        <taxon>Streptophyta</taxon>
        <taxon>Embryophyta</taxon>
        <taxon>Tracheophyta</taxon>
        <taxon>Spermatophyta</taxon>
        <taxon>Magnoliopsida</taxon>
        <taxon>eudicotyledons</taxon>
        <taxon>Gunneridae</taxon>
        <taxon>Pentapetalae</taxon>
        <taxon>rosids</taxon>
        <taxon>malvids</taxon>
        <taxon>Brassicales</taxon>
        <taxon>Brassicaceae</taxon>
        <taxon>Camelineae</taxon>
        <taxon>Camelina</taxon>
    </lineage>
</organism>
<reference evidence="2" key="1">
    <citation type="journal article" date="2014" name="Nat. Commun.">
        <title>The emerging biofuel crop Camelina sativa retains a highly undifferentiated hexaploid genome structure.</title>
        <authorList>
            <person name="Kagale S."/>
            <person name="Koh C."/>
            <person name="Nixon J."/>
            <person name="Bollina V."/>
            <person name="Clarke W.E."/>
            <person name="Tuteja R."/>
            <person name="Spillane C."/>
            <person name="Robinson S.J."/>
            <person name="Links M.G."/>
            <person name="Clarke C."/>
            <person name="Higgins E.E."/>
            <person name="Huebert T."/>
            <person name="Sharpe A.G."/>
            <person name="Parkin I.A."/>
        </authorList>
    </citation>
    <scope>NUCLEOTIDE SEQUENCE [LARGE SCALE GENOMIC DNA]</scope>
    <source>
        <strain evidence="2">cv. DH55</strain>
    </source>
</reference>
<gene>
    <name evidence="3" type="primary">LOC109127251</name>
</gene>
<protein>
    <submittedName>
        <fullName evidence="3">F-box protein At3g26010-like</fullName>
    </submittedName>
</protein>
<dbReference type="GeneID" id="109127251"/>
<proteinExistence type="predicted"/>
<dbReference type="Pfam" id="PF24750">
    <property type="entry name" value="b-prop_At3g26010-like"/>
    <property type="match status" value="2"/>
</dbReference>
<feature type="domain" description="F-box protein At3g26010-like beta-propeller" evidence="1">
    <location>
        <begin position="7"/>
        <end position="57"/>
    </location>
</feature>